<dbReference type="InterPro" id="IPR015931">
    <property type="entry name" value="Acnase/IPM_dHydase_lsu_aba_1/3"/>
</dbReference>
<dbReference type="EMBL" id="RZNH01000021">
    <property type="protein sequence ID" value="NOU60695.1"/>
    <property type="molecule type" value="Genomic_DNA"/>
</dbReference>
<keyword evidence="7" id="KW-0408">Iron</keyword>
<comment type="caution">
    <text evidence="15">The sequence shown here is derived from an EMBL/GenBank/DDBJ whole genome shotgun (WGS) entry which is preliminary data.</text>
</comment>
<dbReference type="PANTHER" id="PTHR43822">
    <property type="entry name" value="HOMOACONITASE, MITOCHONDRIAL-RELATED"/>
    <property type="match status" value="1"/>
</dbReference>
<evidence type="ECO:0000259" key="14">
    <source>
        <dbReference type="Pfam" id="PF00694"/>
    </source>
</evidence>
<evidence type="ECO:0000313" key="16">
    <source>
        <dbReference type="Proteomes" id="UP000732105"/>
    </source>
</evidence>
<comment type="catalytic activity">
    <reaction evidence="10">
        <text>citrate = D-threo-isocitrate</text>
        <dbReference type="Rhea" id="RHEA:10336"/>
        <dbReference type="ChEBI" id="CHEBI:15562"/>
        <dbReference type="ChEBI" id="CHEBI:16947"/>
        <dbReference type="EC" id="4.2.1.3"/>
    </reaction>
</comment>
<sequence length="593" mass="65006">MLNLTFVEKILGAECGSIVFKKPDIVLTHDNTASIQKTFYKMGGEKILDPNQLLVVLDHNAPPTNAKLANDYQAVREMVAKQRIEKFYDSGCGICHQIMSNHAKPGMLIVGSDSHTCTAGAFNALAVGIDRTEAAGLWKRSETWFRVPETIKVTLKGKLPKGVYAKDLSLWIIGMIGSAGANYMSIEYHGPGVKHLSISERMTIANLASEMGAKNAVFPPDEVLERYYGEKVKGVWADSGAKYYREYEVDLNDLIPLAAVPHHVDNVKSICELQGKKLQQGLIGTCTNGRIEDLKIVADILDGKKIADGFQLLITPASKDIYLEAIDEGIISTLLQAGATLLGPSCGPCLGTGQGIPADGFSVISTANRNFLGRMGNKNASIYLASPATVAVSALKGEISDPRGEEIEVRTYPFRKLYNSKNQIARDDNRKHSGVWDYSDIDNLNTDQMFSGSLTYEILSSDPEGIRPYLFKDFDENFASKVEENDILIAGENFGCGSSREHPAVGLAHVGVKAVIAKSVNRIFYRSAINQGLLLIVNREIVDAYCRGYKLDIDFQKGTILMGDKEFNIPVLPDKLKQIIDCKGLVNWILSET</sequence>
<gene>
    <name evidence="15" type="ORF">ELS83_12775</name>
</gene>
<dbReference type="InterPro" id="IPR050067">
    <property type="entry name" value="IPM_dehydratase_rel_enz"/>
</dbReference>
<comment type="pathway">
    <text evidence="2">Carbohydrate metabolism; tricarboxylic acid cycle; isocitrate from oxaloacetate: step 2/2.</text>
</comment>
<dbReference type="InterPro" id="IPR018136">
    <property type="entry name" value="Aconitase_4Fe-4S_BS"/>
</dbReference>
<evidence type="ECO:0000256" key="3">
    <source>
        <dbReference type="ARBA" id="ARBA00012926"/>
    </source>
</evidence>
<feature type="domain" description="Aconitase A/isopropylmalate dehydratase small subunit swivel" evidence="14">
    <location>
        <begin position="474"/>
        <end position="536"/>
    </location>
</feature>
<proteinExistence type="predicted"/>
<dbReference type="PROSITE" id="PS00450">
    <property type="entry name" value="ACONITASE_1"/>
    <property type="match status" value="1"/>
</dbReference>
<name>A0ABX1WXW3_9BACT</name>
<dbReference type="EC" id="4.2.1.3" evidence="3"/>
<evidence type="ECO:0000256" key="4">
    <source>
        <dbReference type="ARBA" id="ARBA00019378"/>
    </source>
</evidence>
<organism evidence="15 16">
    <name type="scientific">Marinifilum caeruleilacunae</name>
    <dbReference type="NCBI Taxonomy" id="2499076"/>
    <lineage>
        <taxon>Bacteria</taxon>
        <taxon>Pseudomonadati</taxon>
        <taxon>Bacteroidota</taxon>
        <taxon>Bacteroidia</taxon>
        <taxon>Marinilabiliales</taxon>
        <taxon>Marinifilaceae</taxon>
    </lineage>
</organism>
<dbReference type="PANTHER" id="PTHR43822:SF2">
    <property type="entry name" value="HOMOACONITASE, MITOCHONDRIAL"/>
    <property type="match status" value="1"/>
</dbReference>
<evidence type="ECO:0000256" key="7">
    <source>
        <dbReference type="ARBA" id="ARBA00023004"/>
    </source>
</evidence>
<dbReference type="Pfam" id="PF00330">
    <property type="entry name" value="Aconitase"/>
    <property type="match status" value="2"/>
</dbReference>
<dbReference type="InterPro" id="IPR011826">
    <property type="entry name" value="HAcnase/IPMdehydase_lsu_prok"/>
</dbReference>
<feature type="domain" description="Aconitase/3-isopropylmalate dehydratase large subunit alpha/beta/alpha" evidence="13">
    <location>
        <begin position="17"/>
        <end position="270"/>
    </location>
</feature>
<dbReference type="InterPro" id="IPR000573">
    <property type="entry name" value="AconitaseA/IPMdHydase_ssu_swvl"/>
</dbReference>
<evidence type="ECO:0000256" key="5">
    <source>
        <dbReference type="ARBA" id="ARBA00022485"/>
    </source>
</evidence>
<dbReference type="NCBIfam" id="TIGR02087">
    <property type="entry name" value="LEUD_arch"/>
    <property type="match status" value="1"/>
</dbReference>
<accession>A0ABX1WXW3</accession>
<dbReference type="InterPro" id="IPR011827">
    <property type="entry name" value="LeuD_type2/HacB/DmdB"/>
</dbReference>
<dbReference type="NCBIfam" id="TIGR01343">
    <property type="entry name" value="hacA_fam"/>
    <property type="match status" value="1"/>
</dbReference>
<dbReference type="InterPro" id="IPR001030">
    <property type="entry name" value="Acoase/IPM_deHydtase_lsu_aba"/>
</dbReference>
<dbReference type="InterPro" id="IPR015928">
    <property type="entry name" value="Aconitase/3IPM_dehydase_swvl"/>
</dbReference>
<dbReference type="Gene3D" id="3.30.499.10">
    <property type="entry name" value="Aconitase, domain 3"/>
    <property type="match status" value="2"/>
</dbReference>
<evidence type="ECO:0000313" key="15">
    <source>
        <dbReference type="EMBL" id="NOU60695.1"/>
    </source>
</evidence>
<protein>
    <recommendedName>
        <fullName evidence="4">Aconitate hydratase A</fullName>
        <ecNumber evidence="3">4.2.1.3</ecNumber>
    </recommendedName>
    <alternativeName>
        <fullName evidence="12">Iron-responsive protein-like</fullName>
    </alternativeName>
    <alternativeName>
        <fullName evidence="11">RNA-binding protein</fullName>
    </alternativeName>
</protein>
<evidence type="ECO:0000256" key="9">
    <source>
        <dbReference type="ARBA" id="ARBA00023239"/>
    </source>
</evidence>
<dbReference type="SUPFAM" id="SSF52016">
    <property type="entry name" value="LeuD/IlvD-like"/>
    <property type="match status" value="1"/>
</dbReference>
<reference evidence="15 16" key="1">
    <citation type="submission" date="2018-12" db="EMBL/GenBank/DDBJ databases">
        <title>Marinifilum JC070 sp. nov., a marine bacterium isolated from Yongle Blue Hole in the South China Sea.</title>
        <authorList>
            <person name="Fu T."/>
        </authorList>
    </citation>
    <scope>NUCLEOTIDE SEQUENCE [LARGE SCALE GENOMIC DNA]</scope>
    <source>
        <strain evidence="15 16">JC070</strain>
    </source>
</reference>
<dbReference type="InterPro" id="IPR006251">
    <property type="entry name" value="Homoacnase/IPMdehydase_lsu"/>
</dbReference>
<evidence type="ECO:0000256" key="12">
    <source>
        <dbReference type="ARBA" id="ARBA00031977"/>
    </source>
</evidence>
<evidence type="ECO:0000259" key="13">
    <source>
        <dbReference type="Pfam" id="PF00330"/>
    </source>
</evidence>
<keyword evidence="16" id="KW-1185">Reference proteome</keyword>
<evidence type="ECO:0000256" key="2">
    <source>
        <dbReference type="ARBA" id="ARBA00004717"/>
    </source>
</evidence>
<evidence type="ECO:0000256" key="6">
    <source>
        <dbReference type="ARBA" id="ARBA00022723"/>
    </source>
</evidence>
<evidence type="ECO:0000256" key="1">
    <source>
        <dbReference type="ARBA" id="ARBA00001966"/>
    </source>
</evidence>
<evidence type="ECO:0000256" key="11">
    <source>
        <dbReference type="ARBA" id="ARBA00031081"/>
    </source>
</evidence>
<dbReference type="Pfam" id="PF00694">
    <property type="entry name" value="Aconitase_C"/>
    <property type="match status" value="1"/>
</dbReference>
<dbReference type="NCBIfam" id="NF001614">
    <property type="entry name" value="PRK00402.1"/>
    <property type="match status" value="1"/>
</dbReference>
<evidence type="ECO:0000256" key="10">
    <source>
        <dbReference type="ARBA" id="ARBA00023501"/>
    </source>
</evidence>
<dbReference type="NCBIfam" id="TIGR02086">
    <property type="entry name" value="IPMI_arch"/>
    <property type="match status" value="1"/>
</dbReference>
<dbReference type="InterPro" id="IPR036008">
    <property type="entry name" value="Aconitase_4Fe-4S_dom"/>
</dbReference>
<dbReference type="Proteomes" id="UP000732105">
    <property type="component" value="Unassembled WGS sequence"/>
</dbReference>
<keyword evidence="9" id="KW-0456">Lyase</keyword>
<dbReference type="RefSeq" id="WP_171595967.1">
    <property type="nucleotide sequence ID" value="NZ_RZNH01000021.1"/>
</dbReference>
<feature type="domain" description="Aconitase/3-isopropylmalate dehydratase large subunit alpha/beta/alpha" evidence="13">
    <location>
        <begin position="272"/>
        <end position="397"/>
    </location>
</feature>
<keyword evidence="6" id="KW-0479">Metal-binding</keyword>
<dbReference type="PROSITE" id="PS01244">
    <property type="entry name" value="ACONITASE_2"/>
    <property type="match status" value="1"/>
</dbReference>
<dbReference type="Gene3D" id="3.20.19.10">
    <property type="entry name" value="Aconitase, domain 4"/>
    <property type="match status" value="1"/>
</dbReference>
<comment type="cofactor">
    <cofactor evidence="1">
        <name>[4Fe-4S] cluster</name>
        <dbReference type="ChEBI" id="CHEBI:49883"/>
    </cofactor>
</comment>
<keyword evidence="8" id="KW-0411">Iron-sulfur</keyword>
<dbReference type="PRINTS" id="PR00415">
    <property type="entry name" value="ACONITASE"/>
</dbReference>
<keyword evidence="5" id="KW-0004">4Fe-4S</keyword>
<evidence type="ECO:0000256" key="8">
    <source>
        <dbReference type="ARBA" id="ARBA00023014"/>
    </source>
</evidence>
<dbReference type="SUPFAM" id="SSF53732">
    <property type="entry name" value="Aconitase iron-sulfur domain"/>
    <property type="match status" value="1"/>
</dbReference>